<feature type="domain" description="GTP cyclohydrolase I" evidence="7">
    <location>
        <begin position="17"/>
        <end position="193"/>
    </location>
</feature>
<protein>
    <recommendedName>
        <fullName evidence="6">GTP cyclohydrolase 1</fullName>
        <ecNumber evidence="6">3.5.4.16</ecNumber>
    </recommendedName>
    <alternativeName>
        <fullName evidence="6">GTP cyclohydrolase I</fullName>
        <shortName evidence="6">GTP-CH-I</shortName>
    </alternativeName>
</protein>
<comment type="caution">
    <text evidence="8">The sequence shown here is derived from an EMBL/GenBank/DDBJ whole genome shotgun (WGS) entry which is preliminary data.</text>
</comment>
<dbReference type="PANTHER" id="PTHR11109:SF7">
    <property type="entry name" value="GTP CYCLOHYDROLASE 1"/>
    <property type="match status" value="1"/>
</dbReference>
<dbReference type="Gene3D" id="3.30.1130.10">
    <property type="match status" value="1"/>
</dbReference>
<dbReference type="NCBIfam" id="TIGR00063">
    <property type="entry name" value="folE"/>
    <property type="match status" value="1"/>
</dbReference>
<comment type="catalytic activity">
    <reaction evidence="1 6">
        <text>GTP + H2O = 7,8-dihydroneopterin 3'-triphosphate + formate + H(+)</text>
        <dbReference type="Rhea" id="RHEA:17473"/>
        <dbReference type="ChEBI" id="CHEBI:15377"/>
        <dbReference type="ChEBI" id="CHEBI:15378"/>
        <dbReference type="ChEBI" id="CHEBI:15740"/>
        <dbReference type="ChEBI" id="CHEBI:37565"/>
        <dbReference type="ChEBI" id="CHEBI:58462"/>
        <dbReference type="EC" id="3.5.4.16"/>
    </reaction>
</comment>
<keyword evidence="6" id="KW-0479">Metal-binding</keyword>
<proteinExistence type="inferred from homology"/>
<dbReference type="GO" id="GO:0008270">
    <property type="term" value="F:zinc ion binding"/>
    <property type="evidence" value="ECO:0007669"/>
    <property type="project" value="UniProtKB-UniRule"/>
</dbReference>
<keyword evidence="4 6" id="KW-0554">One-carbon metabolism</keyword>
<dbReference type="GO" id="GO:0006730">
    <property type="term" value="P:one-carbon metabolic process"/>
    <property type="evidence" value="ECO:0007669"/>
    <property type="project" value="UniProtKB-UniRule"/>
</dbReference>
<keyword evidence="6" id="KW-0862">Zinc</keyword>
<evidence type="ECO:0000256" key="3">
    <source>
        <dbReference type="ARBA" id="ARBA00008085"/>
    </source>
</evidence>
<evidence type="ECO:0000256" key="6">
    <source>
        <dbReference type="HAMAP-Rule" id="MF_00223"/>
    </source>
</evidence>
<dbReference type="GO" id="GO:0005737">
    <property type="term" value="C:cytoplasm"/>
    <property type="evidence" value="ECO:0007669"/>
    <property type="project" value="TreeGrafter"/>
</dbReference>
<evidence type="ECO:0000256" key="2">
    <source>
        <dbReference type="ARBA" id="ARBA00005080"/>
    </source>
</evidence>
<feature type="binding site" evidence="6">
    <location>
        <position position="90"/>
    </location>
    <ligand>
        <name>Zn(2+)</name>
        <dbReference type="ChEBI" id="CHEBI:29105"/>
    </ligand>
</feature>
<evidence type="ECO:0000256" key="4">
    <source>
        <dbReference type="ARBA" id="ARBA00022563"/>
    </source>
</evidence>
<comment type="pathway">
    <text evidence="2 6">Cofactor biosynthesis; 7,8-dihydroneopterin triphosphate biosynthesis; 7,8-dihydroneopterin triphosphate from GTP: step 1/1.</text>
</comment>
<reference evidence="8" key="1">
    <citation type="submission" date="2020-10" db="EMBL/GenBank/DDBJ databases">
        <authorList>
            <person name="Gilroy R."/>
        </authorList>
    </citation>
    <scope>NUCLEOTIDE SEQUENCE</scope>
    <source>
        <strain evidence="8">6919</strain>
    </source>
</reference>
<feature type="binding site" evidence="6">
    <location>
        <position position="87"/>
    </location>
    <ligand>
        <name>Zn(2+)</name>
        <dbReference type="ChEBI" id="CHEBI:29105"/>
    </ligand>
</feature>
<dbReference type="EC" id="3.5.4.16" evidence="6"/>
<dbReference type="PANTHER" id="PTHR11109">
    <property type="entry name" value="GTP CYCLOHYDROLASE I"/>
    <property type="match status" value="1"/>
</dbReference>
<evidence type="ECO:0000313" key="9">
    <source>
        <dbReference type="Proteomes" id="UP000823598"/>
    </source>
</evidence>
<dbReference type="GO" id="GO:0005525">
    <property type="term" value="F:GTP binding"/>
    <property type="evidence" value="ECO:0007669"/>
    <property type="project" value="UniProtKB-KW"/>
</dbReference>
<dbReference type="Proteomes" id="UP000823598">
    <property type="component" value="Unassembled WGS sequence"/>
</dbReference>
<evidence type="ECO:0000256" key="1">
    <source>
        <dbReference type="ARBA" id="ARBA00001052"/>
    </source>
</evidence>
<dbReference type="GO" id="GO:0003934">
    <property type="term" value="F:GTP cyclohydrolase I activity"/>
    <property type="evidence" value="ECO:0007669"/>
    <property type="project" value="UniProtKB-UniRule"/>
</dbReference>
<dbReference type="HAMAP" id="MF_00223">
    <property type="entry name" value="FolE"/>
    <property type="match status" value="1"/>
</dbReference>
<dbReference type="InterPro" id="IPR043134">
    <property type="entry name" value="GTP-CH-I_N"/>
</dbReference>
<dbReference type="NCBIfam" id="NF006825">
    <property type="entry name" value="PRK09347.1-2"/>
    <property type="match status" value="1"/>
</dbReference>
<keyword evidence="6" id="KW-0342">GTP-binding</keyword>
<dbReference type="NCBIfam" id="NF006826">
    <property type="entry name" value="PRK09347.1-3"/>
    <property type="match status" value="1"/>
</dbReference>
<dbReference type="InterPro" id="IPR043133">
    <property type="entry name" value="GTP-CH-I_C/QueF"/>
</dbReference>
<accession>A0A9D9NKL6</accession>
<keyword evidence="5 6" id="KW-0378">Hydrolase</keyword>
<comment type="subunit">
    <text evidence="6">Homopolymer.</text>
</comment>
<name>A0A9D9NKL6_9BACT</name>
<dbReference type="FunFam" id="3.30.1130.10:FF:000001">
    <property type="entry name" value="GTP cyclohydrolase 1"/>
    <property type="match status" value="1"/>
</dbReference>
<keyword evidence="6" id="KW-0547">Nucleotide-binding</keyword>
<dbReference type="Pfam" id="PF01227">
    <property type="entry name" value="GTP_cyclohydroI"/>
    <property type="match status" value="1"/>
</dbReference>
<feature type="binding site" evidence="6">
    <location>
        <position position="158"/>
    </location>
    <ligand>
        <name>Zn(2+)</name>
        <dbReference type="ChEBI" id="CHEBI:29105"/>
    </ligand>
</feature>
<organism evidence="8 9">
    <name type="scientific">Candidatus Limisoma faecipullorum</name>
    <dbReference type="NCBI Taxonomy" id="2840854"/>
    <lineage>
        <taxon>Bacteria</taxon>
        <taxon>Pseudomonadati</taxon>
        <taxon>Bacteroidota</taxon>
        <taxon>Bacteroidia</taxon>
        <taxon>Bacteroidales</taxon>
        <taxon>Candidatus Limisoma</taxon>
    </lineage>
</organism>
<evidence type="ECO:0000256" key="5">
    <source>
        <dbReference type="ARBA" id="ARBA00022801"/>
    </source>
</evidence>
<sequence length="197" mass="22358">MAQKRIDNLDYSVVEQIAEHYKSILTLIGEDVERDGLKKTPMRAAKALAYLTSGYRRNPAAVLRSAIFDYSGSKMVIVRDIEFYSLCEHHILPFYGHISIGYIPDGGIVGLSKIARLVEVFARRLQVQERLTKEICNALSDILNTTGVIVYCEAEHLCMKMRGVEKEDSVTSTIEYDGVFSDAAYRQEFFNLLHIKK</sequence>
<dbReference type="AlphaFoldDB" id="A0A9D9NKL6"/>
<dbReference type="InterPro" id="IPR020602">
    <property type="entry name" value="GTP_CycHdrlase_I_dom"/>
</dbReference>
<comment type="similarity">
    <text evidence="3 6">Belongs to the GTP cyclohydrolase I family.</text>
</comment>
<dbReference type="EMBL" id="JADIMC010000095">
    <property type="protein sequence ID" value="MBO8476956.1"/>
    <property type="molecule type" value="Genomic_DNA"/>
</dbReference>
<dbReference type="GO" id="GO:0046654">
    <property type="term" value="P:tetrahydrofolate biosynthetic process"/>
    <property type="evidence" value="ECO:0007669"/>
    <property type="project" value="UniProtKB-UniRule"/>
</dbReference>
<evidence type="ECO:0000259" key="7">
    <source>
        <dbReference type="Pfam" id="PF01227"/>
    </source>
</evidence>
<evidence type="ECO:0000313" key="8">
    <source>
        <dbReference type="EMBL" id="MBO8476956.1"/>
    </source>
</evidence>
<dbReference type="GO" id="GO:0006729">
    <property type="term" value="P:tetrahydrobiopterin biosynthetic process"/>
    <property type="evidence" value="ECO:0007669"/>
    <property type="project" value="TreeGrafter"/>
</dbReference>
<dbReference type="Gene3D" id="1.10.286.10">
    <property type="match status" value="1"/>
</dbReference>
<reference evidence="8" key="2">
    <citation type="journal article" date="2021" name="PeerJ">
        <title>Extensive microbial diversity within the chicken gut microbiome revealed by metagenomics and culture.</title>
        <authorList>
            <person name="Gilroy R."/>
            <person name="Ravi A."/>
            <person name="Getino M."/>
            <person name="Pursley I."/>
            <person name="Horton D.L."/>
            <person name="Alikhan N.F."/>
            <person name="Baker D."/>
            <person name="Gharbi K."/>
            <person name="Hall N."/>
            <person name="Watson M."/>
            <person name="Adriaenssens E.M."/>
            <person name="Foster-Nyarko E."/>
            <person name="Jarju S."/>
            <person name="Secka A."/>
            <person name="Antonio M."/>
            <person name="Oren A."/>
            <person name="Chaudhuri R.R."/>
            <person name="La Ragione R."/>
            <person name="Hildebrand F."/>
            <person name="Pallen M.J."/>
        </authorList>
    </citation>
    <scope>NUCLEOTIDE SEQUENCE</scope>
    <source>
        <strain evidence="8">6919</strain>
    </source>
</reference>
<gene>
    <name evidence="6 8" type="primary">folE</name>
    <name evidence="8" type="ORF">IAB88_08190</name>
</gene>
<dbReference type="SUPFAM" id="SSF55620">
    <property type="entry name" value="Tetrahydrobiopterin biosynthesis enzymes-like"/>
    <property type="match status" value="1"/>
</dbReference>
<dbReference type="InterPro" id="IPR018234">
    <property type="entry name" value="GTP_CycHdrlase_I_CS"/>
</dbReference>
<dbReference type="PROSITE" id="PS00860">
    <property type="entry name" value="GTP_CYCLOHYDROL_1_2"/>
    <property type="match status" value="1"/>
</dbReference>
<dbReference type="InterPro" id="IPR001474">
    <property type="entry name" value="GTP_CycHdrlase_I"/>
</dbReference>